<dbReference type="Gene3D" id="1.20.1070.10">
    <property type="entry name" value="Rhodopsin 7-helix transmembrane proteins"/>
    <property type="match status" value="1"/>
</dbReference>
<dbReference type="GeneID" id="182098"/>
<dbReference type="HOGENOM" id="CLU_059075_1_0_1"/>
<feature type="transmembrane region" description="Helical" evidence="1">
    <location>
        <begin position="124"/>
        <end position="147"/>
    </location>
</feature>
<dbReference type="KEGG" id="cel:CELE_C02A12.6"/>
<dbReference type="CTD" id="182098"/>
<dbReference type="OMA" id="YNFWTIH"/>
<dbReference type="RefSeq" id="NP_503974.2">
    <property type="nucleotide sequence ID" value="NM_071573.5"/>
</dbReference>
<dbReference type="InterPro" id="IPR019420">
    <property type="entry name" value="7TM_GPCR_serpentine_rcpt_Srbc"/>
</dbReference>
<reference evidence="2 3" key="1">
    <citation type="journal article" date="1998" name="Science">
        <title>Genome sequence of the nematode C. elegans: a platform for investigating biology.</title>
        <authorList>
            <consortium name="The C. elegans sequencing consortium"/>
            <person name="Sulson J.E."/>
            <person name="Waterston R."/>
        </authorList>
    </citation>
    <scope>NUCLEOTIDE SEQUENCE [LARGE SCALE GENOMIC DNA]</scope>
    <source>
        <strain evidence="2 3">Bristol N2</strain>
    </source>
</reference>
<organism evidence="2 3">
    <name type="scientific">Caenorhabditis elegans</name>
    <dbReference type="NCBI Taxonomy" id="6239"/>
    <lineage>
        <taxon>Eukaryota</taxon>
        <taxon>Metazoa</taxon>
        <taxon>Ecdysozoa</taxon>
        <taxon>Nematoda</taxon>
        <taxon>Chromadorea</taxon>
        <taxon>Rhabditida</taxon>
        <taxon>Rhabditina</taxon>
        <taxon>Rhabditomorpha</taxon>
        <taxon>Rhabditoidea</taxon>
        <taxon>Rhabditidae</taxon>
        <taxon>Peloderinae</taxon>
        <taxon>Caenorhabditis</taxon>
    </lineage>
</organism>
<feature type="transmembrane region" description="Helical" evidence="1">
    <location>
        <begin position="179"/>
        <end position="197"/>
    </location>
</feature>
<dbReference type="EMBL" id="BX284605">
    <property type="protein sequence ID" value="CCD62482.1"/>
    <property type="molecule type" value="Genomic_DNA"/>
</dbReference>
<dbReference type="AlphaFoldDB" id="Q5F4V0"/>
<name>Q5F4V0_CAEEL</name>
<dbReference type="Proteomes" id="UP000001940">
    <property type="component" value="Chromosome V"/>
</dbReference>
<feature type="transmembrane region" description="Helical" evidence="1">
    <location>
        <begin position="6"/>
        <end position="32"/>
    </location>
</feature>
<dbReference type="AGR" id="WB:WBGene00015318"/>
<keyword evidence="2" id="KW-0675">Receptor</keyword>
<evidence type="ECO:0000256" key="1">
    <source>
        <dbReference type="SAM" id="Phobius"/>
    </source>
</evidence>
<dbReference type="PhylomeDB" id="Q5F4V0"/>
<dbReference type="Pfam" id="PF10316">
    <property type="entry name" value="7TM_GPCR_Srbc"/>
    <property type="match status" value="1"/>
</dbReference>
<dbReference type="PANTHER" id="PTHR10664:SF42">
    <property type="entry name" value="SERPENTINE RECEPTOR, CLASS BC (CLASS B-LIKE)"/>
    <property type="match status" value="1"/>
</dbReference>
<feature type="transmembrane region" description="Helical" evidence="1">
    <location>
        <begin position="81"/>
        <end position="103"/>
    </location>
</feature>
<sequence>MDLIIIFVCTLGIICAFITILLNINLVVRIVLNASRRKVDMQLFYYRFTLDIFFGTCLLLYIVFILLSMEAPDFMLQYRSLIVYLALPWSNVAACRSIIALTISFDRFIAAYFPISYLQKRSKILTWPIFLIAIFFGLSEELTLFGFCSYDMEIPSTCRVFGCAMNKCFYNFWTIHRSVIFSLIVIFSIMLSIRLFIWNMVKNKKNKNNLSKANRLALLDMCTVLLFDFLPSFCGNMWPTAPIFSFDHVGPYNAALKITGCAIEALVVTLVLMFRQTKKSSSIQPGTIVKNSKNSRL</sequence>
<evidence type="ECO:0000313" key="3">
    <source>
        <dbReference type="Proteomes" id="UP000001940"/>
    </source>
</evidence>
<dbReference type="PANTHER" id="PTHR10664">
    <property type="entry name" value="SERPENTINE RECEPTOR-C.ELEGANS"/>
    <property type="match status" value="1"/>
</dbReference>
<gene>
    <name evidence="2 4" type="primary">srbc-36</name>
    <name evidence="4" type="ORF">C02A12.6</name>
    <name evidence="2" type="ORF">CELE_C02A12.6</name>
</gene>
<dbReference type="PaxDb" id="6239-C02A12.6"/>
<dbReference type="UCSC" id="C02A12.6">
    <property type="organism name" value="c. elegans"/>
</dbReference>
<accession>Q5F4V0</accession>
<feature type="transmembrane region" description="Helical" evidence="1">
    <location>
        <begin position="254"/>
        <end position="274"/>
    </location>
</feature>
<feature type="transmembrane region" description="Helical" evidence="1">
    <location>
        <begin position="218"/>
        <end position="238"/>
    </location>
</feature>
<dbReference type="eggNOG" id="ENOG502TFUK">
    <property type="taxonomic scope" value="Eukaryota"/>
</dbReference>
<protein>
    <submittedName>
        <fullName evidence="2">Serpentine Receptor, class BC (Class B-like)</fullName>
    </submittedName>
</protein>
<keyword evidence="1" id="KW-0472">Membrane</keyword>
<dbReference type="WormBase" id="C02A12.6">
    <property type="protein sequence ID" value="CE38026"/>
    <property type="gene ID" value="WBGene00015318"/>
    <property type="gene designation" value="srbc-36"/>
</dbReference>
<dbReference type="SMR" id="Q5F4V0"/>
<evidence type="ECO:0000313" key="2">
    <source>
        <dbReference type="EMBL" id="CCD62482.1"/>
    </source>
</evidence>
<keyword evidence="1" id="KW-1133">Transmembrane helix</keyword>
<dbReference type="SUPFAM" id="SSF81321">
    <property type="entry name" value="Family A G protein-coupled receptor-like"/>
    <property type="match status" value="1"/>
</dbReference>
<dbReference type="InParanoid" id="Q5F4V0"/>
<feature type="transmembrane region" description="Helical" evidence="1">
    <location>
        <begin position="44"/>
        <end position="69"/>
    </location>
</feature>
<proteinExistence type="predicted"/>
<keyword evidence="1" id="KW-0812">Transmembrane</keyword>
<dbReference type="OrthoDB" id="5879058at2759"/>
<evidence type="ECO:0000313" key="4">
    <source>
        <dbReference type="WormBase" id="C02A12.6"/>
    </source>
</evidence>
<keyword evidence="3" id="KW-1185">Reference proteome</keyword>